<feature type="transmembrane region" description="Helical" evidence="1">
    <location>
        <begin position="76"/>
        <end position="94"/>
    </location>
</feature>
<keyword evidence="1" id="KW-1133">Transmembrane helix</keyword>
<comment type="caution">
    <text evidence="2">The sequence shown here is derived from an EMBL/GenBank/DDBJ whole genome shotgun (WGS) entry which is preliminary data.</text>
</comment>
<dbReference type="OrthoDB" id="1747727at2"/>
<evidence type="ECO:0000256" key="1">
    <source>
        <dbReference type="SAM" id="Phobius"/>
    </source>
</evidence>
<gene>
    <name evidence="2" type="ORF">FBF83_05405</name>
</gene>
<name>A0A4U1MNZ7_9BACL</name>
<evidence type="ECO:0000313" key="2">
    <source>
        <dbReference type="EMBL" id="TKD72230.1"/>
    </source>
</evidence>
<sequence length="393" mass="45691">MNNFIGLGFYTLITVTIITLYRKSEESEPYLLLKLIGYAILGGFTFDLGDWKLPLGFLVFLLFFRNIKINAKVKKRAAYLGLVIYLLSLIIPFIQTTIFEWPREIELQNTNFYSGSLVEEWENVHNELSDFEQGVRITHFKMMMNEKGKMTDLQMDMKENAFSEEIHYRIRLSEDDEKLIVKRRKVERVRDPYVEPPYTEAGFFLAQIDLIKKSMLDHQGVDSYTLRSDGQRSGFGITDGVNYRIDTAGKHTLEKSELPVEAIVVDVCSPKCSVYEHFLFDIINREDEVTESTFLDIARKDSPEVEQWFKNHTGDKIGYEEDGGYVLIKDGEKEKVTDEEFDRALKETPIIDYQQDGVMWKVTVENPYGDAPHVMRFTLDGKAREVLEIHFDE</sequence>
<dbReference type="RefSeq" id="WP_136946080.1">
    <property type="nucleotide sequence ID" value="NZ_SWFM01000001.1"/>
</dbReference>
<dbReference type="Proteomes" id="UP000310541">
    <property type="component" value="Unassembled WGS sequence"/>
</dbReference>
<dbReference type="AlphaFoldDB" id="A0A4U1MNZ7"/>
<protein>
    <submittedName>
        <fullName evidence="2">Uncharacterized protein</fullName>
    </submittedName>
</protein>
<dbReference type="EMBL" id="SWFM01000001">
    <property type="protein sequence ID" value="TKD72230.1"/>
    <property type="molecule type" value="Genomic_DNA"/>
</dbReference>
<keyword evidence="1" id="KW-0812">Transmembrane</keyword>
<reference evidence="2 3" key="1">
    <citation type="submission" date="2019-04" db="EMBL/GenBank/DDBJ databases">
        <title>Genome sequence of Bacillus hwajinpoensis strain Y2.</title>
        <authorList>
            <person name="Fair J.L."/>
            <person name="Maclea K.S."/>
        </authorList>
    </citation>
    <scope>NUCLEOTIDE SEQUENCE [LARGE SCALE GENOMIC DNA]</scope>
    <source>
        <strain evidence="2 3">Y2</strain>
    </source>
</reference>
<feature type="transmembrane region" description="Helical" evidence="1">
    <location>
        <begin position="7"/>
        <end position="24"/>
    </location>
</feature>
<evidence type="ECO:0000313" key="3">
    <source>
        <dbReference type="Proteomes" id="UP000310541"/>
    </source>
</evidence>
<accession>A0A4U1MNZ7</accession>
<organism evidence="2 3">
    <name type="scientific">Guptibacillus hwajinpoensis</name>
    <dbReference type="NCBI Taxonomy" id="208199"/>
    <lineage>
        <taxon>Bacteria</taxon>
        <taxon>Bacillati</taxon>
        <taxon>Bacillota</taxon>
        <taxon>Bacilli</taxon>
        <taxon>Bacillales</taxon>
        <taxon>Guptibacillaceae</taxon>
        <taxon>Guptibacillus</taxon>
    </lineage>
</organism>
<feature type="transmembrane region" description="Helical" evidence="1">
    <location>
        <begin position="36"/>
        <end position="64"/>
    </location>
</feature>
<keyword evidence="1" id="KW-0472">Membrane</keyword>
<proteinExistence type="predicted"/>